<reference evidence="10" key="1">
    <citation type="submission" date="2022-06" db="EMBL/GenBank/DDBJ databases">
        <title>Uncovering the hologenomic basis of an extraordinary plant invasion.</title>
        <authorList>
            <person name="Bieker V.C."/>
            <person name="Martin M.D."/>
            <person name="Gilbert T."/>
            <person name="Hodgins K."/>
            <person name="Battlay P."/>
            <person name="Petersen B."/>
            <person name="Wilson J."/>
        </authorList>
    </citation>
    <scope>NUCLEOTIDE SEQUENCE</scope>
    <source>
        <strain evidence="10">AA19_3_7</strain>
        <tissue evidence="10">Leaf</tissue>
    </source>
</reference>
<dbReference type="Proteomes" id="UP001206925">
    <property type="component" value="Unassembled WGS sequence"/>
</dbReference>
<protein>
    <recommendedName>
        <fullName evidence="9">Cytochrome b561 domain-containing protein</fullName>
    </recommendedName>
</protein>
<keyword evidence="6 7" id="KW-0472">Membrane</keyword>
<feature type="domain" description="Cytochrome b561" evidence="9">
    <location>
        <begin position="108"/>
        <end position="301"/>
    </location>
</feature>
<evidence type="ECO:0000313" key="11">
    <source>
        <dbReference type="Proteomes" id="UP001206925"/>
    </source>
</evidence>
<feature type="transmembrane region" description="Helical" evidence="7">
    <location>
        <begin position="249"/>
        <end position="266"/>
    </location>
</feature>
<feature type="signal peptide" evidence="8">
    <location>
        <begin position="1"/>
        <end position="21"/>
    </location>
</feature>
<dbReference type="PROSITE" id="PS50939">
    <property type="entry name" value="CYTOCHROME_B561"/>
    <property type="match status" value="1"/>
</dbReference>
<gene>
    <name evidence="10" type="ORF">M8C21_007478</name>
</gene>
<evidence type="ECO:0000256" key="2">
    <source>
        <dbReference type="ARBA" id="ARBA00022448"/>
    </source>
</evidence>
<feature type="transmembrane region" description="Helical" evidence="7">
    <location>
        <begin position="278"/>
        <end position="297"/>
    </location>
</feature>
<dbReference type="Gene3D" id="1.20.120.1770">
    <property type="match status" value="1"/>
</dbReference>
<dbReference type="PANTHER" id="PTHR23130">
    <property type="entry name" value="CYTOCHROME B561 AND DOMON DOMAIN-CONTAINING PROTEIN"/>
    <property type="match status" value="1"/>
</dbReference>
<dbReference type="AlphaFoldDB" id="A0AAD5C0K7"/>
<feature type="transmembrane region" description="Helical" evidence="7">
    <location>
        <begin position="212"/>
        <end position="229"/>
    </location>
</feature>
<keyword evidence="4" id="KW-0249">Electron transport</keyword>
<sequence length="303" mass="33408">MNILTNIHVWLILSCLQVVYSQTLQDSCTRAGEAGPNLWSFVLSAPNTNSYVAIGFSPDGGMIGSTAIVGGKNPSQVLADQGTLQLVTYQPSSQLLFAVGSSNNPVPRPPNFQLSIHRDKISIEFDYESGEGNQTSDPYSDLRRNHGILNAVGWGILLPIGAMIARYFKDTSSWFYAHGFIQITGFFVGLAGIITGITLNSNLNVNVDRHKYIGLAVITLGCLQIIGVLMRPSKKSKSRKYWNWYHQNVGRILIILAAVNIFYGIYLTDAGSEWNVTYGVFLAILVIIALFLELRLLKKQDDC</sequence>
<evidence type="ECO:0000256" key="1">
    <source>
        <dbReference type="ARBA" id="ARBA00004370"/>
    </source>
</evidence>
<dbReference type="SMART" id="SM00665">
    <property type="entry name" value="B561"/>
    <property type="match status" value="1"/>
</dbReference>
<evidence type="ECO:0000256" key="8">
    <source>
        <dbReference type="SAM" id="SignalP"/>
    </source>
</evidence>
<dbReference type="Pfam" id="PF03188">
    <property type="entry name" value="Cytochrom_B561"/>
    <property type="match status" value="1"/>
</dbReference>
<dbReference type="InterPro" id="IPR006593">
    <property type="entry name" value="Cyt_b561/ferric_Rdtase_TM"/>
</dbReference>
<comment type="caution">
    <text evidence="10">The sequence shown here is derived from an EMBL/GenBank/DDBJ whole genome shotgun (WGS) entry which is preliminary data.</text>
</comment>
<keyword evidence="2" id="KW-0813">Transport</keyword>
<evidence type="ECO:0000256" key="3">
    <source>
        <dbReference type="ARBA" id="ARBA00022692"/>
    </source>
</evidence>
<name>A0AAD5C0K7_AMBAR</name>
<proteinExistence type="predicted"/>
<evidence type="ECO:0000259" key="9">
    <source>
        <dbReference type="PROSITE" id="PS50939"/>
    </source>
</evidence>
<keyword evidence="11" id="KW-1185">Reference proteome</keyword>
<organism evidence="10 11">
    <name type="scientific">Ambrosia artemisiifolia</name>
    <name type="common">Common ragweed</name>
    <dbReference type="NCBI Taxonomy" id="4212"/>
    <lineage>
        <taxon>Eukaryota</taxon>
        <taxon>Viridiplantae</taxon>
        <taxon>Streptophyta</taxon>
        <taxon>Embryophyta</taxon>
        <taxon>Tracheophyta</taxon>
        <taxon>Spermatophyta</taxon>
        <taxon>Magnoliopsida</taxon>
        <taxon>eudicotyledons</taxon>
        <taxon>Gunneridae</taxon>
        <taxon>Pentapetalae</taxon>
        <taxon>asterids</taxon>
        <taxon>campanulids</taxon>
        <taxon>Asterales</taxon>
        <taxon>Asteraceae</taxon>
        <taxon>Asteroideae</taxon>
        <taxon>Heliantheae alliance</taxon>
        <taxon>Heliantheae</taxon>
        <taxon>Ambrosia</taxon>
    </lineage>
</organism>
<evidence type="ECO:0000256" key="6">
    <source>
        <dbReference type="ARBA" id="ARBA00023136"/>
    </source>
</evidence>
<keyword evidence="8" id="KW-0732">Signal</keyword>
<feature type="transmembrane region" description="Helical" evidence="7">
    <location>
        <begin position="180"/>
        <end position="200"/>
    </location>
</feature>
<accession>A0AAD5C0K7</accession>
<feature type="transmembrane region" description="Helical" evidence="7">
    <location>
        <begin position="148"/>
        <end position="168"/>
    </location>
</feature>
<dbReference type="InterPro" id="IPR045266">
    <property type="entry name" value="DOH_DOMON"/>
</dbReference>
<evidence type="ECO:0000256" key="7">
    <source>
        <dbReference type="SAM" id="Phobius"/>
    </source>
</evidence>
<comment type="subcellular location">
    <subcellularLocation>
        <location evidence="1">Membrane</location>
    </subcellularLocation>
</comment>
<evidence type="ECO:0000256" key="5">
    <source>
        <dbReference type="ARBA" id="ARBA00022989"/>
    </source>
</evidence>
<evidence type="ECO:0000313" key="10">
    <source>
        <dbReference type="EMBL" id="KAI7732922.1"/>
    </source>
</evidence>
<dbReference type="PANTHER" id="PTHR23130:SF183">
    <property type="entry name" value="CYTOCHROME B561 AND DOMON DOMAIN-CONTAINING PROTEIN"/>
    <property type="match status" value="1"/>
</dbReference>
<dbReference type="CDD" id="cd09631">
    <property type="entry name" value="DOMON_DOH"/>
    <property type="match status" value="1"/>
</dbReference>
<keyword evidence="3 7" id="KW-0812">Transmembrane</keyword>
<dbReference type="GO" id="GO:0016020">
    <property type="term" value="C:membrane"/>
    <property type="evidence" value="ECO:0007669"/>
    <property type="project" value="UniProtKB-SubCell"/>
</dbReference>
<feature type="chain" id="PRO_5041910393" description="Cytochrome b561 domain-containing protein" evidence="8">
    <location>
        <begin position="22"/>
        <end position="303"/>
    </location>
</feature>
<evidence type="ECO:0000256" key="4">
    <source>
        <dbReference type="ARBA" id="ARBA00022982"/>
    </source>
</evidence>
<dbReference type="CDD" id="cd08760">
    <property type="entry name" value="Cyt_b561_FRRS1_like"/>
    <property type="match status" value="1"/>
</dbReference>
<dbReference type="EMBL" id="JAMZMK010010110">
    <property type="protein sequence ID" value="KAI7732922.1"/>
    <property type="molecule type" value="Genomic_DNA"/>
</dbReference>
<keyword evidence="5 7" id="KW-1133">Transmembrane helix</keyword>